<keyword evidence="4" id="KW-0969">Cilium</keyword>
<keyword evidence="5" id="KW-0966">Cell projection</keyword>
<feature type="coiled-coil region" evidence="7">
    <location>
        <begin position="559"/>
        <end position="596"/>
    </location>
</feature>
<proteinExistence type="inferred from homology"/>
<feature type="coiled-coil region" evidence="7">
    <location>
        <begin position="275"/>
        <end position="326"/>
    </location>
</feature>
<evidence type="ECO:0000256" key="5">
    <source>
        <dbReference type="ARBA" id="ARBA00023273"/>
    </source>
</evidence>
<organism evidence="9 10">
    <name type="scientific">Rhodnius prolixus</name>
    <name type="common">Triatomid bug</name>
    <dbReference type="NCBI Taxonomy" id="13249"/>
    <lineage>
        <taxon>Eukaryota</taxon>
        <taxon>Metazoa</taxon>
        <taxon>Ecdysozoa</taxon>
        <taxon>Arthropoda</taxon>
        <taxon>Hexapoda</taxon>
        <taxon>Insecta</taxon>
        <taxon>Pterygota</taxon>
        <taxon>Neoptera</taxon>
        <taxon>Paraneoptera</taxon>
        <taxon>Hemiptera</taxon>
        <taxon>Heteroptera</taxon>
        <taxon>Panheteroptera</taxon>
        <taxon>Cimicomorpha</taxon>
        <taxon>Reduviidae</taxon>
        <taxon>Triatominae</taxon>
        <taxon>Rhodnius</taxon>
    </lineage>
</organism>
<evidence type="ECO:0000256" key="1">
    <source>
        <dbReference type="ARBA" id="ARBA00004138"/>
    </source>
</evidence>
<dbReference type="Proteomes" id="UP000015103">
    <property type="component" value="Unassembled WGS sequence"/>
</dbReference>
<reference evidence="9" key="1">
    <citation type="submission" date="2025-05" db="UniProtKB">
        <authorList>
            <consortium name="EnsemblMetazoa"/>
        </authorList>
    </citation>
    <scope>IDENTIFICATION</scope>
</reference>
<evidence type="ECO:0000256" key="3">
    <source>
        <dbReference type="ARBA" id="ARBA00023054"/>
    </source>
</evidence>
<feature type="domain" description="IFT81 calponin homology" evidence="8">
    <location>
        <begin position="3"/>
        <end position="123"/>
    </location>
</feature>
<evidence type="ECO:0000259" key="8">
    <source>
        <dbReference type="Pfam" id="PF18383"/>
    </source>
</evidence>
<dbReference type="InterPro" id="IPR043016">
    <property type="entry name" value="IFT81_N_sf"/>
</dbReference>
<dbReference type="EMBL" id="ACPB03001109">
    <property type="status" value="NOT_ANNOTATED_CDS"/>
    <property type="molecule type" value="Genomic_DNA"/>
</dbReference>
<keyword evidence="3 7" id="KW-0175">Coiled coil</keyword>
<protein>
    <recommendedName>
        <fullName evidence="8">IFT81 calponin homology domain-containing protein</fullName>
    </recommendedName>
</protein>
<dbReference type="PANTHER" id="PTHR15614:SF2">
    <property type="entry name" value="INTRAFLAGELLAR TRANSPORT PROTEIN 81 HOMOLOG"/>
    <property type="match status" value="1"/>
</dbReference>
<dbReference type="PANTHER" id="PTHR15614">
    <property type="entry name" value="INTRAFLAGELLAR TRANSPORT PROTEIN 81 HOMOLOG"/>
    <property type="match status" value="1"/>
</dbReference>
<keyword evidence="2" id="KW-0970">Cilium biogenesis/degradation</keyword>
<evidence type="ECO:0000256" key="6">
    <source>
        <dbReference type="ARBA" id="ARBA00043983"/>
    </source>
</evidence>
<dbReference type="Gene3D" id="1.10.418.70">
    <property type="entry name" value="Intraflagellar transport protein 81, N-terminal domain"/>
    <property type="match status" value="1"/>
</dbReference>
<evidence type="ECO:0000313" key="9">
    <source>
        <dbReference type="EnsemblMetazoa" id="RPRC015397.P106"/>
    </source>
</evidence>
<sequence length="633" mass="73062">MSEKIKFIILELSKEPFKKNYNLITFDSLSPEDLLQILSDVLADLDCSSRVDIKSEEPEETTIRLLTMLRILKYDPGSDPVGFRQGIVQGEKYIIHPILEWLLRNKEDLKKRAYLAKFLVKVEVPIEILADGDVSTLFEQYEQLIAKFKIAHKESTSMKEQSISVAELRSDIEAMEKEKEIVMKKIDRLSRKLDNIENKEAFLEAARELRLEKERQKELLQQRQGEMELMQRLQQNTASLTQQLNDVRQASQGVTPQELLNKLEEELKMNTYIVNEKLGLELENKKKEVEILTRIANGSFPTQENIDALKKKVVELSEEVSELAQRGFASKEPADDKSAPYRQQALIIARKKGEIAETFTQIKTALDTLKLKLKAKIGGDETANIVDENEYKEYIANLKVKNTLYKTKKAQLAALVSESGVLARTIDILKQMQETLTVNEKVDYEINLEGIPKEELQQQITNLNNKIAAEKTRIAPKLEELRKAKETHDELLEVYKEKKKLYDSKAATLGATVTTLEQEVKELTKEEQYDQSQIALLKARTDILSTLLRKVEEEDSVSMEKLSTKINEEEKLNSALKKEQQLIKEIQEKRSKQRDLWYNLEMLLECKQRCFEDQRKKDGIIKRTKGTETLVLQ</sequence>
<dbReference type="InterPro" id="IPR029600">
    <property type="entry name" value="IFT81"/>
</dbReference>
<dbReference type="InterPro" id="IPR041146">
    <property type="entry name" value="IFT81_CH"/>
</dbReference>
<name>A0ABL0EJC2_RHOPR</name>
<evidence type="ECO:0000256" key="2">
    <source>
        <dbReference type="ARBA" id="ARBA00022794"/>
    </source>
</evidence>
<evidence type="ECO:0000256" key="4">
    <source>
        <dbReference type="ARBA" id="ARBA00023069"/>
    </source>
</evidence>
<feature type="coiled-coil region" evidence="7">
    <location>
        <begin position="453"/>
        <end position="526"/>
    </location>
</feature>
<keyword evidence="10" id="KW-1185">Reference proteome</keyword>
<comment type="similarity">
    <text evidence="6">Belongs to the IFT81 family.</text>
</comment>
<dbReference type="Pfam" id="PF18383">
    <property type="entry name" value="IFT81_CH"/>
    <property type="match status" value="1"/>
</dbReference>
<dbReference type="EnsemblMetazoa" id="RPRC015397.R106">
    <property type="protein sequence ID" value="RPRC015397.P106"/>
    <property type="gene ID" value="RPRC015397"/>
</dbReference>
<evidence type="ECO:0000256" key="7">
    <source>
        <dbReference type="SAM" id="Coils"/>
    </source>
</evidence>
<comment type="subcellular location">
    <subcellularLocation>
        <location evidence="1">Cell projection</location>
        <location evidence="1">Cilium</location>
    </subcellularLocation>
</comment>
<evidence type="ECO:0000313" key="10">
    <source>
        <dbReference type="Proteomes" id="UP000015103"/>
    </source>
</evidence>
<accession>A0ABL0EJC2</accession>
<feature type="coiled-coil region" evidence="7">
    <location>
        <begin position="158"/>
        <end position="250"/>
    </location>
</feature>